<keyword evidence="2" id="KW-1185">Reference proteome</keyword>
<evidence type="ECO:0000313" key="1">
    <source>
        <dbReference type="EMBL" id="KAH8036347.1"/>
    </source>
</evidence>
<reference evidence="1" key="1">
    <citation type="journal article" date="2020" name="Cell">
        <title>Large-Scale Comparative Analyses of Tick Genomes Elucidate Their Genetic Diversity and Vector Capacities.</title>
        <authorList>
            <consortium name="Tick Genome and Microbiome Consortium (TIGMIC)"/>
            <person name="Jia N."/>
            <person name="Wang J."/>
            <person name="Shi W."/>
            <person name="Du L."/>
            <person name="Sun Y."/>
            <person name="Zhan W."/>
            <person name="Jiang J.F."/>
            <person name="Wang Q."/>
            <person name="Zhang B."/>
            <person name="Ji P."/>
            <person name="Bell-Sakyi L."/>
            <person name="Cui X.M."/>
            <person name="Yuan T.T."/>
            <person name="Jiang B.G."/>
            <person name="Yang W.F."/>
            <person name="Lam T.T."/>
            <person name="Chang Q.C."/>
            <person name="Ding S.J."/>
            <person name="Wang X.J."/>
            <person name="Zhu J.G."/>
            <person name="Ruan X.D."/>
            <person name="Zhao L."/>
            <person name="Wei J.T."/>
            <person name="Ye R.Z."/>
            <person name="Que T.C."/>
            <person name="Du C.H."/>
            <person name="Zhou Y.H."/>
            <person name="Cheng J.X."/>
            <person name="Dai P.F."/>
            <person name="Guo W.B."/>
            <person name="Han X.H."/>
            <person name="Huang E.J."/>
            <person name="Li L.F."/>
            <person name="Wei W."/>
            <person name="Gao Y.C."/>
            <person name="Liu J.Z."/>
            <person name="Shao H.Z."/>
            <person name="Wang X."/>
            <person name="Wang C.C."/>
            <person name="Yang T.C."/>
            <person name="Huo Q.B."/>
            <person name="Li W."/>
            <person name="Chen H.Y."/>
            <person name="Chen S.E."/>
            <person name="Zhou L.G."/>
            <person name="Ni X.B."/>
            <person name="Tian J.H."/>
            <person name="Sheng Y."/>
            <person name="Liu T."/>
            <person name="Pan Y.S."/>
            <person name="Xia L.Y."/>
            <person name="Li J."/>
            <person name="Zhao F."/>
            <person name="Cao W.C."/>
        </authorList>
    </citation>
    <scope>NUCLEOTIDE SEQUENCE</scope>
    <source>
        <strain evidence="1">Rmic-2018</strain>
    </source>
</reference>
<dbReference type="InterPro" id="IPR043138">
    <property type="entry name" value="GGT_lsub"/>
</dbReference>
<dbReference type="InterPro" id="IPR000101">
    <property type="entry name" value="GGT_peptidase"/>
</dbReference>
<dbReference type="GO" id="GO:0006751">
    <property type="term" value="P:glutathione catabolic process"/>
    <property type="evidence" value="ECO:0007669"/>
    <property type="project" value="InterPro"/>
</dbReference>
<dbReference type="GO" id="GO:0005886">
    <property type="term" value="C:plasma membrane"/>
    <property type="evidence" value="ECO:0007669"/>
    <property type="project" value="TreeGrafter"/>
</dbReference>
<gene>
    <name evidence="1" type="ORF">HPB51_025688</name>
</gene>
<proteinExistence type="predicted"/>
<dbReference type="PRINTS" id="PR01210">
    <property type="entry name" value="GGTRANSPTASE"/>
</dbReference>
<comment type="caution">
    <text evidence="1">The sequence shown here is derived from an EMBL/GenBank/DDBJ whole genome shotgun (WGS) entry which is preliminary data.</text>
</comment>
<evidence type="ECO:0000313" key="2">
    <source>
        <dbReference type="Proteomes" id="UP000821866"/>
    </source>
</evidence>
<protein>
    <submittedName>
        <fullName evidence="1">Uncharacterized protein</fullName>
    </submittedName>
</protein>
<accession>A0A9J6EPD1</accession>
<dbReference type="InterPro" id="IPR029055">
    <property type="entry name" value="Ntn_hydrolases_N"/>
</dbReference>
<dbReference type="AlphaFoldDB" id="A0A9J6EPD1"/>
<dbReference type="PANTHER" id="PTHR11686">
    <property type="entry name" value="GAMMA GLUTAMYL TRANSPEPTIDASE"/>
    <property type="match status" value="1"/>
</dbReference>
<dbReference type="Gene3D" id="1.10.246.130">
    <property type="match status" value="1"/>
</dbReference>
<dbReference type="Proteomes" id="UP000821866">
    <property type="component" value="Chromosome 11"/>
</dbReference>
<dbReference type="PANTHER" id="PTHR11686:SF9">
    <property type="entry name" value="RE13973P"/>
    <property type="match status" value="1"/>
</dbReference>
<dbReference type="GO" id="GO:0036374">
    <property type="term" value="F:glutathione hydrolase activity"/>
    <property type="evidence" value="ECO:0007669"/>
    <property type="project" value="InterPro"/>
</dbReference>
<organism evidence="1 2">
    <name type="scientific">Rhipicephalus microplus</name>
    <name type="common">Cattle tick</name>
    <name type="synonym">Boophilus microplus</name>
    <dbReference type="NCBI Taxonomy" id="6941"/>
    <lineage>
        <taxon>Eukaryota</taxon>
        <taxon>Metazoa</taxon>
        <taxon>Ecdysozoa</taxon>
        <taxon>Arthropoda</taxon>
        <taxon>Chelicerata</taxon>
        <taxon>Arachnida</taxon>
        <taxon>Acari</taxon>
        <taxon>Parasitiformes</taxon>
        <taxon>Ixodida</taxon>
        <taxon>Ixodoidea</taxon>
        <taxon>Ixodidae</taxon>
        <taxon>Rhipicephalinae</taxon>
        <taxon>Rhipicephalus</taxon>
        <taxon>Boophilus</taxon>
    </lineage>
</organism>
<dbReference type="Pfam" id="PF01019">
    <property type="entry name" value="G_glu_transpept"/>
    <property type="match status" value="1"/>
</dbReference>
<dbReference type="EMBL" id="JABSTU010000003">
    <property type="protein sequence ID" value="KAH8036347.1"/>
    <property type="molecule type" value="Genomic_DNA"/>
</dbReference>
<sequence length="431" mass="48545">MRIPVAIFINAAITRSALSSCHGRHRGSSSARGTRANLYGSPGGVITLQDLKSYTVKVEDALRRVLRENLTVMVPPPPAGGILTSFMLAVIDSYRNPEAPIENSLPDNAETFHRLIEITKFAIAGRMEMGDPDHIDISAPSDLTSGRGPLSLHEPCVVSMATPPRRISKNKSGHILNSDSRSMIFHCFTYWRNRKPERSVEGTSKFVADMQGVGETTMFRFSEDGFVHGCLDVFRSHKIGDYHEEVDGNRFEARREIADDAWKKDEIQEWLTSKNIAYNKRMIIRQLLELMASLKSRFLSYILDKKVLCEDETDESEDDCELSGMQSFDEVQRLRSIEKTAIIRANIILPAMAAKENPGPSNVTILLQPPPPAPPNIIRLHDLPVFSGLRGDNVEDWIKNHDLVSNLNRRDNPQKLRSVSFYLSEVVKTWF</sequence>
<reference evidence="1" key="2">
    <citation type="submission" date="2021-09" db="EMBL/GenBank/DDBJ databases">
        <authorList>
            <person name="Jia N."/>
            <person name="Wang J."/>
            <person name="Shi W."/>
            <person name="Du L."/>
            <person name="Sun Y."/>
            <person name="Zhan W."/>
            <person name="Jiang J."/>
            <person name="Wang Q."/>
            <person name="Zhang B."/>
            <person name="Ji P."/>
            <person name="Sakyi L.B."/>
            <person name="Cui X."/>
            <person name="Yuan T."/>
            <person name="Jiang B."/>
            <person name="Yang W."/>
            <person name="Lam T.T.-Y."/>
            <person name="Chang Q."/>
            <person name="Ding S."/>
            <person name="Wang X."/>
            <person name="Zhu J."/>
            <person name="Ruan X."/>
            <person name="Zhao L."/>
            <person name="Wei J."/>
            <person name="Que T."/>
            <person name="Du C."/>
            <person name="Cheng J."/>
            <person name="Dai P."/>
            <person name="Han X."/>
            <person name="Huang E."/>
            <person name="Gao Y."/>
            <person name="Liu J."/>
            <person name="Shao H."/>
            <person name="Ye R."/>
            <person name="Li L."/>
            <person name="Wei W."/>
            <person name="Wang X."/>
            <person name="Wang C."/>
            <person name="Huo Q."/>
            <person name="Li W."/>
            <person name="Guo W."/>
            <person name="Chen H."/>
            <person name="Chen S."/>
            <person name="Zhou L."/>
            <person name="Zhou L."/>
            <person name="Ni X."/>
            <person name="Tian J."/>
            <person name="Zhou Y."/>
            <person name="Sheng Y."/>
            <person name="Liu T."/>
            <person name="Pan Y."/>
            <person name="Xia L."/>
            <person name="Li J."/>
            <person name="Zhao F."/>
            <person name="Cao W."/>
        </authorList>
    </citation>
    <scope>NUCLEOTIDE SEQUENCE</scope>
    <source>
        <strain evidence="1">Rmic-2018</strain>
        <tissue evidence="1">Larvae</tissue>
    </source>
</reference>
<dbReference type="SUPFAM" id="SSF56235">
    <property type="entry name" value="N-terminal nucleophile aminohydrolases (Ntn hydrolases)"/>
    <property type="match status" value="1"/>
</dbReference>
<name>A0A9J6EPD1_RHIMP</name>